<gene>
    <name evidence="2" type="ORF">H5P28_02645</name>
</gene>
<keyword evidence="3" id="KW-1185">Reference proteome</keyword>
<comment type="caution">
    <text evidence="2">The sequence shown here is derived from an EMBL/GenBank/DDBJ whole genome shotgun (WGS) entry which is preliminary data.</text>
</comment>
<organism evidence="2 3">
    <name type="scientific">Ruficoccus amylovorans</name>
    <dbReference type="NCBI Taxonomy" id="1804625"/>
    <lineage>
        <taxon>Bacteria</taxon>
        <taxon>Pseudomonadati</taxon>
        <taxon>Verrucomicrobiota</taxon>
        <taxon>Opitutia</taxon>
        <taxon>Puniceicoccales</taxon>
        <taxon>Cerasicoccaceae</taxon>
        <taxon>Ruficoccus</taxon>
    </lineage>
</organism>
<evidence type="ECO:0000256" key="1">
    <source>
        <dbReference type="SAM" id="SignalP"/>
    </source>
</evidence>
<proteinExistence type="predicted"/>
<keyword evidence="1" id="KW-0732">Signal</keyword>
<feature type="signal peptide" evidence="1">
    <location>
        <begin position="1"/>
        <end position="23"/>
    </location>
</feature>
<dbReference type="Proteomes" id="UP000546464">
    <property type="component" value="Unassembled WGS sequence"/>
</dbReference>
<evidence type="ECO:0000313" key="3">
    <source>
        <dbReference type="Proteomes" id="UP000546464"/>
    </source>
</evidence>
<protein>
    <submittedName>
        <fullName evidence="2">Uncharacterized protein</fullName>
    </submittedName>
</protein>
<dbReference type="AlphaFoldDB" id="A0A842HCM9"/>
<evidence type="ECO:0000313" key="2">
    <source>
        <dbReference type="EMBL" id="MBC2593151.1"/>
    </source>
</evidence>
<reference evidence="2 3" key="1">
    <citation type="submission" date="2020-07" db="EMBL/GenBank/DDBJ databases">
        <authorList>
            <person name="Feng X."/>
        </authorList>
    </citation>
    <scope>NUCLEOTIDE SEQUENCE [LARGE SCALE GENOMIC DNA]</scope>
    <source>
        <strain evidence="2 3">JCM31066</strain>
    </source>
</reference>
<sequence>MTSTSTSKYLFRLNALLMLVAAALLTGCESDQTTTVSDGFGMTFTESNNN</sequence>
<feature type="chain" id="PRO_5032746093" evidence="1">
    <location>
        <begin position="24"/>
        <end position="50"/>
    </location>
</feature>
<name>A0A842HCM9_9BACT</name>
<dbReference type="RefSeq" id="WP_185674145.1">
    <property type="nucleotide sequence ID" value="NZ_JACHVB010000012.1"/>
</dbReference>
<dbReference type="EMBL" id="JACHVB010000012">
    <property type="protein sequence ID" value="MBC2593151.1"/>
    <property type="molecule type" value="Genomic_DNA"/>
</dbReference>
<accession>A0A842HCM9</accession>